<accession>A0A1T5BJ80</accession>
<dbReference type="RefSeq" id="WP_079647390.1">
    <property type="nucleotide sequence ID" value="NZ_FUYM01000003.1"/>
</dbReference>
<name>A0A1T5BJ80_9SPHN</name>
<protein>
    <submittedName>
        <fullName evidence="1">Uncharacterized protein</fullName>
    </submittedName>
</protein>
<gene>
    <name evidence="1" type="ORF">SAMN06295920_10345</name>
</gene>
<sequence length="121" mass="13471">MTEDKSLPSGFEPFADLAARWARPTEGERSQIRWAASKQDFADFYTAFMPKLDEALRLLADQPLEGLSGPMANLFELVCAFAEATPHHELYGGSAEVPFSFSARRFVPAHRDRPSASPVLR</sequence>
<dbReference type="STRING" id="439228.SAMN06295920_10345"/>
<evidence type="ECO:0000313" key="1">
    <source>
        <dbReference type="EMBL" id="SKB47069.1"/>
    </source>
</evidence>
<proteinExistence type="predicted"/>
<reference evidence="2" key="1">
    <citation type="submission" date="2017-02" db="EMBL/GenBank/DDBJ databases">
        <authorList>
            <person name="Varghese N."/>
            <person name="Submissions S."/>
        </authorList>
    </citation>
    <scope>NUCLEOTIDE SEQUENCE [LARGE SCALE GENOMIC DNA]</scope>
    <source>
        <strain evidence="2">UM2</strain>
    </source>
</reference>
<organism evidence="1 2">
    <name type="scientific">Rhizorhabdus histidinilytica</name>
    <dbReference type="NCBI Taxonomy" id="439228"/>
    <lineage>
        <taxon>Bacteria</taxon>
        <taxon>Pseudomonadati</taxon>
        <taxon>Pseudomonadota</taxon>
        <taxon>Alphaproteobacteria</taxon>
        <taxon>Sphingomonadales</taxon>
        <taxon>Sphingomonadaceae</taxon>
        <taxon>Rhizorhabdus</taxon>
    </lineage>
</organism>
<dbReference type="Proteomes" id="UP000189818">
    <property type="component" value="Unassembled WGS sequence"/>
</dbReference>
<dbReference type="OrthoDB" id="7477334at2"/>
<evidence type="ECO:0000313" key="2">
    <source>
        <dbReference type="Proteomes" id="UP000189818"/>
    </source>
</evidence>
<keyword evidence="2" id="KW-1185">Reference proteome</keyword>
<dbReference type="EMBL" id="FUYM01000003">
    <property type="protein sequence ID" value="SKB47069.1"/>
    <property type="molecule type" value="Genomic_DNA"/>
</dbReference>
<dbReference type="AlphaFoldDB" id="A0A1T5BJ80"/>